<dbReference type="EMBL" id="JMOA01000027">
    <property type="protein sequence ID" value="KCY01237.1"/>
    <property type="molecule type" value="Genomic_DNA"/>
</dbReference>
<protein>
    <recommendedName>
        <fullName evidence="1">DUF551 domain-containing protein</fullName>
    </recommendedName>
</protein>
<feature type="domain" description="DUF551" evidence="1">
    <location>
        <begin position="83"/>
        <end position="139"/>
    </location>
</feature>
<dbReference type="InterPro" id="IPR007539">
    <property type="entry name" value="DUF551"/>
</dbReference>
<organism evidence="2 3">
    <name type="scientific">Acinetobacter baumannii 1499986</name>
    <dbReference type="NCBI Taxonomy" id="1310673"/>
    <lineage>
        <taxon>Bacteria</taxon>
        <taxon>Pseudomonadati</taxon>
        <taxon>Pseudomonadota</taxon>
        <taxon>Gammaproteobacteria</taxon>
        <taxon>Moraxellales</taxon>
        <taxon>Moraxellaceae</taxon>
        <taxon>Acinetobacter</taxon>
        <taxon>Acinetobacter calcoaceticus/baumannii complex</taxon>
    </lineage>
</organism>
<evidence type="ECO:0000259" key="1">
    <source>
        <dbReference type="Pfam" id="PF04448"/>
    </source>
</evidence>
<dbReference type="Proteomes" id="UP000027309">
    <property type="component" value="Unassembled WGS sequence"/>
</dbReference>
<dbReference type="Pfam" id="PF04448">
    <property type="entry name" value="DUF551"/>
    <property type="match status" value="1"/>
</dbReference>
<reference evidence="2 3" key="1">
    <citation type="submission" date="2014-04" db="EMBL/GenBank/DDBJ databases">
        <title>Comparative genomics and transcriptomics to identify genetic mechanisms underlying the emergence of carbapenem resistant Acinetobacter baumannii (CRAb).</title>
        <authorList>
            <person name="Harris A.D."/>
            <person name="Johnson K.J."/>
            <person name="George J."/>
            <person name="Nadendla S."/>
            <person name="Daugherty S.C."/>
            <person name="Parankush S."/>
            <person name="Sadzewicz L."/>
            <person name="Tallon L."/>
            <person name="Sengamalay N."/>
            <person name="Hazen T.H."/>
            <person name="Rasko D.A."/>
        </authorList>
    </citation>
    <scope>NUCLEOTIDE SEQUENCE [LARGE SCALE GENOMIC DNA]</scope>
    <source>
        <strain evidence="2 3">1499986</strain>
    </source>
</reference>
<comment type="caution">
    <text evidence="2">The sequence shown here is derived from an EMBL/GenBank/DDBJ whole genome shotgun (WGS) entry which is preliminary data.</text>
</comment>
<proteinExistence type="predicted"/>
<evidence type="ECO:0000313" key="2">
    <source>
        <dbReference type="EMBL" id="KCY01237.1"/>
    </source>
</evidence>
<evidence type="ECO:0000313" key="3">
    <source>
        <dbReference type="Proteomes" id="UP000027309"/>
    </source>
</evidence>
<dbReference type="RefSeq" id="WP_050436657.1">
    <property type="nucleotide sequence ID" value="NZ_JMOA01000027.1"/>
</dbReference>
<sequence length="258" mass="30226">MIDLKTKQAFWAEQLPIFKENYWIPEHLDVLEFDMNGGCFDIAEGVKTDLSEEDLFDIYHRVNSGWAMWKKAVDFMKSKVPTWISVTDELPPTDIMVLICWADAPDVTPEQDYMTIDEDLNSVWANYQNDPPSHWMHFNKVPSVKVTSGFKYQIQPIELPENLFNWFHPDIELFNTIEEGDEAYTQEQWEQLKLNLRVEIETQLLDYNEIPNVPEDAVVWPNWKPEPPEKGLFLIAAFDSEDGPVLWWANPKAESKEK</sequence>
<dbReference type="AlphaFoldDB" id="A0A836LZW7"/>
<name>A0A836LZW7_ACIBA</name>
<accession>A0A836LZW7</accession>
<gene>
    <name evidence="2" type="ORF">J572_2242</name>
</gene>